<reference evidence="2" key="1">
    <citation type="submission" date="2023-06" db="EMBL/GenBank/DDBJ databases">
        <title>Genomic Diversity of Vibrio spp. and Metagenomic Analysis of Pathogens in Florida Gulf Coastal Waters Following Hurricane Ian.</title>
        <authorList>
            <person name="Brumfield K.D."/>
        </authorList>
    </citation>
    <scope>NUCLEOTIDE SEQUENCE</scope>
    <source>
        <strain evidence="2">WBS2B-138</strain>
    </source>
</reference>
<feature type="coiled-coil region" evidence="1">
    <location>
        <begin position="87"/>
        <end position="114"/>
    </location>
</feature>
<keyword evidence="1" id="KW-0175">Coiled coil</keyword>
<accession>A0AAW8Q185</accession>
<gene>
    <name evidence="2" type="ORF">QX249_12205</name>
</gene>
<comment type="caution">
    <text evidence="2">The sequence shown here is derived from an EMBL/GenBank/DDBJ whole genome shotgun (WGS) entry which is preliminary data.</text>
</comment>
<dbReference type="Proteomes" id="UP001253193">
    <property type="component" value="Unassembled WGS sequence"/>
</dbReference>
<dbReference type="EMBL" id="JAUHGG010000003">
    <property type="protein sequence ID" value="MDS1821425.1"/>
    <property type="molecule type" value="Genomic_DNA"/>
</dbReference>
<evidence type="ECO:0000313" key="2">
    <source>
        <dbReference type="EMBL" id="MDS1821425.1"/>
    </source>
</evidence>
<dbReference type="AlphaFoldDB" id="A0AAW8Q185"/>
<name>A0AAW8Q185_VIBPH</name>
<evidence type="ECO:0000313" key="3">
    <source>
        <dbReference type="Proteomes" id="UP001253193"/>
    </source>
</evidence>
<dbReference type="RefSeq" id="WP_311020312.1">
    <property type="nucleotide sequence ID" value="NZ_JAUHGG010000003.1"/>
</dbReference>
<organism evidence="2 3">
    <name type="scientific">Vibrio parahaemolyticus</name>
    <dbReference type="NCBI Taxonomy" id="670"/>
    <lineage>
        <taxon>Bacteria</taxon>
        <taxon>Pseudomonadati</taxon>
        <taxon>Pseudomonadota</taxon>
        <taxon>Gammaproteobacteria</taxon>
        <taxon>Vibrionales</taxon>
        <taxon>Vibrionaceae</taxon>
        <taxon>Vibrio</taxon>
    </lineage>
</organism>
<evidence type="ECO:0000256" key="1">
    <source>
        <dbReference type="SAM" id="Coils"/>
    </source>
</evidence>
<sequence>MKIEIETKFDVGDTVYLIVDFTSLEDKSEMPVFKAVLDEIQVKGIDVKKSGEIKPDIAYWLSVCDDNLYEERSNFERPLRRFEGELFASAEEALNAAKEKLEKILSNREKTSELIMSSLDKVLVAQSRLIEKGEPTSDH</sequence>
<protein>
    <submittedName>
        <fullName evidence="2">Uncharacterized protein</fullName>
    </submittedName>
</protein>
<proteinExistence type="predicted"/>